<protein>
    <submittedName>
        <fullName evidence="3">Methyltransferase family protein</fullName>
    </submittedName>
</protein>
<sequence>MHIESLKPGEIFVFGSNASGAHGAGAALTAYEKFGAVWGQGSGLQGQSYGIDTMSGIDVMRREAAEFVAFARQHPNLTFLLTPVGCGIAGFAPSEVAPLFADAPHNVVLPESFREVIGAPDAAARGGAEHRQEYWDNRYGERERMWSGRVNGVLADIATPVQPGTALDLGCGEGADSLWLAERGWTVTGVDVSAVALERAAGEARARGTDAVTWQHADLETWEPDGSFDLVSACFLQAPEDFGRAGVLHRTSRHVRQGGHMLIVSHAAMPPWSRHHDHADMPTLQSELAAVGADADWDVVVAETRGRQATSPDGDEVTVDDNVVLLRRR</sequence>
<dbReference type="InterPro" id="IPR041698">
    <property type="entry name" value="Methyltransf_25"/>
</dbReference>
<name>A0A2A9DXA4_9MICO</name>
<feature type="domain" description="Methyltransferase" evidence="2">
    <location>
        <begin position="167"/>
        <end position="259"/>
    </location>
</feature>
<proteinExistence type="predicted"/>
<dbReference type="RefSeq" id="WP_245836256.1">
    <property type="nucleotide sequence ID" value="NZ_PDJE01000001.1"/>
</dbReference>
<evidence type="ECO:0000313" key="4">
    <source>
        <dbReference type="Proteomes" id="UP000221369"/>
    </source>
</evidence>
<dbReference type="Gene3D" id="3.40.50.150">
    <property type="entry name" value="Vaccinia Virus protein VP39"/>
    <property type="match status" value="1"/>
</dbReference>
<comment type="caution">
    <text evidence="3">The sequence shown here is derived from an EMBL/GenBank/DDBJ whole genome shotgun (WGS) entry which is preliminary data.</text>
</comment>
<accession>A0A2A9DXA4</accession>
<dbReference type="Pfam" id="PF13649">
    <property type="entry name" value="Methyltransf_25"/>
    <property type="match status" value="1"/>
</dbReference>
<dbReference type="GO" id="GO:0032259">
    <property type="term" value="P:methylation"/>
    <property type="evidence" value="ECO:0007669"/>
    <property type="project" value="UniProtKB-KW"/>
</dbReference>
<evidence type="ECO:0000256" key="1">
    <source>
        <dbReference type="ARBA" id="ARBA00022679"/>
    </source>
</evidence>
<keyword evidence="3" id="KW-0489">Methyltransferase</keyword>
<dbReference type="CDD" id="cd02440">
    <property type="entry name" value="AdoMet_MTases"/>
    <property type="match status" value="1"/>
</dbReference>
<dbReference type="PANTHER" id="PTHR43861">
    <property type="entry name" value="TRANS-ACONITATE 2-METHYLTRANSFERASE-RELATED"/>
    <property type="match status" value="1"/>
</dbReference>
<dbReference type="InterPro" id="IPR029063">
    <property type="entry name" value="SAM-dependent_MTases_sf"/>
</dbReference>
<dbReference type="Proteomes" id="UP000221369">
    <property type="component" value="Unassembled WGS sequence"/>
</dbReference>
<gene>
    <name evidence="3" type="ORF">ATJ78_1702</name>
</gene>
<reference evidence="3 4" key="1">
    <citation type="submission" date="2017-10" db="EMBL/GenBank/DDBJ databases">
        <title>Sequencing the genomes of 1000 actinobacteria strains.</title>
        <authorList>
            <person name="Klenk H.-P."/>
        </authorList>
    </citation>
    <scope>NUCLEOTIDE SEQUENCE [LARGE SCALE GENOMIC DNA]</scope>
    <source>
        <strain evidence="3 4">DSM 21798</strain>
    </source>
</reference>
<evidence type="ECO:0000313" key="3">
    <source>
        <dbReference type="EMBL" id="PFG30765.1"/>
    </source>
</evidence>
<keyword evidence="1 3" id="KW-0808">Transferase</keyword>
<dbReference type="EMBL" id="PDJE01000001">
    <property type="protein sequence ID" value="PFG30765.1"/>
    <property type="molecule type" value="Genomic_DNA"/>
</dbReference>
<keyword evidence="4" id="KW-1185">Reference proteome</keyword>
<dbReference type="GO" id="GO:0008168">
    <property type="term" value="F:methyltransferase activity"/>
    <property type="evidence" value="ECO:0007669"/>
    <property type="project" value="UniProtKB-KW"/>
</dbReference>
<organism evidence="3 4">
    <name type="scientific">Paramicrobacterium agarici</name>
    <dbReference type="NCBI Taxonomy" id="630514"/>
    <lineage>
        <taxon>Bacteria</taxon>
        <taxon>Bacillati</taxon>
        <taxon>Actinomycetota</taxon>
        <taxon>Actinomycetes</taxon>
        <taxon>Micrococcales</taxon>
        <taxon>Microbacteriaceae</taxon>
        <taxon>Paramicrobacterium</taxon>
    </lineage>
</organism>
<dbReference type="SUPFAM" id="SSF53335">
    <property type="entry name" value="S-adenosyl-L-methionine-dependent methyltransferases"/>
    <property type="match status" value="1"/>
</dbReference>
<evidence type="ECO:0000259" key="2">
    <source>
        <dbReference type="Pfam" id="PF13649"/>
    </source>
</evidence>
<dbReference type="AlphaFoldDB" id="A0A2A9DXA4"/>